<organism evidence="1 2">
    <name type="scientific">Serratia rubidaea</name>
    <name type="common">Serratia marinorubra</name>
    <dbReference type="NCBI Taxonomy" id="61652"/>
    <lineage>
        <taxon>Bacteria</taxon>
        <taxon>Pseudomonadati</taxon>
        <taxon>Pseudomonadota</taxon>
        <taxon>Gammaproteobacteria</taxon>
        <taxon>Enterobacterales</taxon>
        <taxon>Yersiniaceae</taxon>
        <taxon>Serratia</taxon>
    </lineage>
</organism>
<sequence>MNQISQRCAAWQCQVWGTGGRLRLMLSAE</sequence>
<reference evidence="1 2" key="1">
    <citation type="submission" date="2019-05" db="EMBL/GenBank/DDBJ databases">
        <authorList>
            <consortium name="Pathogen Informatics"/>
        </authorList>
    </citation>
    <scope>NUCLEOTIDE SEQUENCE [LARGE SCALE GENOMIC DNA]</scope>
    <source>
        <strain evidence="1 2">NCTC12971</strain>
    </source>
</reference>
<gene>
    <name evidence="1" type="primary">hnr_1</name>
    <name evidence="1" type="ORF">NCTC12971_03105</name>
</gene>
<evidence type="ECO:0000313" key="1">
    <source>
        <dbReference type="EMBL" id="VTP63366.1"/>
    </source>
</evidence>
<accession>A0A4U9HJF9</accession>
<dbReference type="Proteomes" id="UP000307968">
    <property type="component" value="Chromosome"/>
</dbReference>
<dbReference type="AlphaFoldDB" id="A0A4U9HJF9"/>
<dbReference type="EMBL" id="LR590463">
    <property type="protein sequence ID" value="VTP63366.1"/>
    <property type="molecule type" value="Genomic_DNA"/>
</dbReference>
<name>A0A4U9HJF9_SERRU</name>
<protein>
    <submittedName>
        <fullName evidence="1">Response regulator of RpoS</fullName>
    </submittedName>
</protein>
<evidence type="ECO:0000313" key="2">
    <source>
        <dbReference type="Proteomes" id="UP000307968"/>
    </source>
</evidence>
<proteinExistence type="predicted"/>